<sequence length="296" mass="32530">MDEEGIPVTLFQAVWASALTLLGGIVIGFITERFRTNSSLKFVFFTLPVGWMTVVNEMTNLPMVPVVVLSIGGHFLGASFVAVGLTGGIATGKSTVSAVAKRLNAVIIDADIVARQVVEPGKPAYNKIVDLFGKDVLNEDKTINRAMLGGIIFNSPEKRQALNSCTHRYILLEMFWQLVYQRLVKHRRFVIFDAPLLFETKLLQYFCGPIIVVTCSEEEELKRLMARDGLTEEKAMARIKSQMSLADKVKLADIVVDNNGTKDALEKLAEETLVKVAEIIDAKAELKKVATGAAAK</sequence>
<dbReference type="Pfam" id="PF01121">
    <property type="entry name" value="CoaE"/>
    <property type="match status" value="1"/>
</dbReference>
<dbReference type="NCBIfam" id="TIGR00152">
    <property type="entry name" value="dephospho-CoA kinase"/>
    <property type="match status" value="1"/>
</dbReference>
<evidence type="ECO:0000256" key="1">
    <source>
        <dbReference type="ARBA" id="ARBA00022741"/>
    </source>
</evidence>
<dbReference type="OrthoDB" id="247245at2759"/>
<dbReference type="GO" id="GO:0005524">
    <property type="term" value="F:ATP binding"/>
    <property type="evidence" value="ECO:0007669"/>
    <property type="project" value="UniProtKB-KW"/>
</dbReference>
<keyword evidence="3" id="KW-0472">Membrane</keyword>
<evidence type="ECO:0000256" key="2">
    <source>
        <dbReference type="ARBA" id="ARBA00022840"/>
    </source>
</evidence>
<dbReference type="Gene3D" id="3.40.50.300">
    <property type="entry name" value="P-loop containing nucleotide triphosphate hydrolases"/>
    <property type="match status" value="1"/>
</dbReference>
<keyword evidence="2" id="KW-0067">ATP-binding</keyword>
<dbReference type="Proteomes" id="UP000332933">
    <property type="component" value="Unassembled WGS sequence"/>
</dbReference>
<dbReference type="GO" id="GO:0015937">
    <property type="term" value="P:coenzyme A biosynthetic process"/>
    <property type="evidence" value="ECO:0007669"/>
    <property type="project" value="InterPro"/>
</dbReference>
<dbReference type="PANTHER" id="PTHR10695:SF46">
    <property type="entry name" value="BIFUNCTIONAL COENZYME A SYNTHASE-RELATED"/>
    <property type="match status" value="1"/>
</dbReference>
<evidence type="ECO:0000313" key="5">
    <source>
        <dbReference type="EMBL" id="VFT97802.1"/>
    </source>
</evidence>
<dbReference type="GO" id="GO:0004140">
    <property type="term" value="F:dephospho-CoA kinase activity"/>
    <property type="evidence" value="ECO:0007669"/>
    <property type="project" value="InterPro"/>
</dbReference>
<dbReference type="SUPFAM" id="SSF52540">
    <property type="entry name" value="P-loop containing nucleoside triphosphate hydrolases"/>
    <property type="match status" value="1"/>
</dbReference>
<reference evidence="5 6" key="1">
    <citation type="submission" date="2019-03" db="EMBL/GenBank/DDBJ databases">
        <authorList>
            <person name="Gaulin E."/>
            <person name="Dumas B."/>
        </authorList>
    </citation>
    <scope>NUCLEOTIDE SEQUENCE [LARGE SCALE GENOMIC DNA]</scope>
    <source>
        <strain evidence="5">CBS 568.67</strain>
    </source>
</reference>
<proteinExistence type="inferred from homology"/>
<keyword evidence="6" id="KW-1185">Reference proteome</keyword>
<keyword evidence="1" id="KW-0547">Nucleotide-binding</keyword>
<name>A0A485LHB4_9STRA</name>
<organism evidence="5 6">
    <name type="scientific">Aphanomyces stellatus</name>
    <dbReference type="NCBI Taxonomy" id="120398"/>
    <lineage>
        <taxon>Eukaryota</taxon>
        <taxon>Sar</taxon>
        <taxon>Stramenopiles</taxon>
        <taxon>Oomycota</taxon>
        <taxon>Saprolegniomycetes</taxon>
        <taxon>Saprolegniales</taxon>
        <taxon>Verrucalvaceae</taxon>
        <taxon>Aphanomyces</taxon>
    </lineage>
</organism>
<dbReference type="InterPro" id="IPR027417">
    <property type="entry name" value="P-loop_NTPase"/>
</dbReference>
<accession>A0A485LHB4</accession>
<dbReference type="AlphaFoldDB" id="A0A485LHB4"/>
<feature type="transmembrane region" description="Helical" evidence="3">
    <location>
        <begin position="71"/>
        <end position="92"/>
    </location>
</feature>
<protein>
    <submittedName>
        <fullName evidence="5">Aste57867_21128 protein</fullName>
    </submittedName>
</protein>
<feature type="transmembrane region" description="Helical" evidence="3">
    <location>
        <begin position="42"/>
        <end position="59"/>
    </location>
</feature>
<dbReference type="PANTHER" id="PTHR10695">
    <property type="entry name" value="DEPHOSPHO-COA KINASE-RELATED"/>
    <property type="match status" value="1"/>
</dbReference>
<feature type="transmembrane region" description="Helical" evidence="3">
    <location>
        <begin position="6"/>
        <end position="30"/>
    </location>
</feature>
<dbReference type="HAMAP" id="MF_00376">
    <property type="entry name" value="Dephospho_CoA_kinase"/>
    <property type="match status" value="1"/>
</dbReference>
<evidence type="ECO:0000313" key="6">
    <source>
        <dbReference type="Proteomes" id="UP000332933"/>
    </source>
</evidence>
<keyword evidence="3" id="KW-1133">Transmembrane helix</keyword>
<dbReference type="InterPro" id="IPR001977">
    <property type="entry name" value="Depp_CoAkinase"/>
</dbReference>
<keyword evidence="3" id="KW-0812">Transmembrane</keyword>
<dbReference type="EMBL" id="VJMH01006957">
    <property type="protein sequence ID" value="KAF0687157.1"/>
    <property type="molecule type" value="Genomic_DNA"/>
</dbReference>
<reference evidence="4" key="2">
    <citation type="submission" date="2019-06" db="EMBL/GenBank/DDBJ databases">
        <title>Genomics analysis of Aphanomyces spp. identifies a new class of oomycete effector associated with host adaptation.</title>
        <authorList>
            <person name="Gaulin E."/>
        </authorList>
    </citation>
    <scope>NUCLEOTIDE SEQUENCE</scope>
    <source>
        <strain evidence="4">CBS 578.67</strain>
    </source>
</reference>
<evidence type="ECO:0000313" key="4">
    <source>
        <dbReference type="EMBL" id="KAF0687157.1"/>
    </source>
</evidence>
<dbReference type="PROSITE" id="PS51219">
    <property type="entry name" value="DPCK"/>
    <property type="match status" value="1"/>
</dbReference>
<gene>
    <name evidence="5" type="primary">Aste57867_21128</name>
    <name evidence="4" type="ORF">As57867_021060</name>
    <name evidence="5" type="ORF">ASTE57867_21128</name>
</gene>
<evidence type="ECO:0000256" key="3">
    <source>
        <dbReference type="SAM" id="Phobius"/>
    </source>
</evidence>
<dbReference type="EMBL" id="CAADRA010006983">
    <property type="protein sequence ID" value="VFT97802.1"/>
    <property type="molecule type" value="Genomic_DNA"/>
</dbReference>
<dbReference type="CDD" id="cd02022">
    <property type="entry name" value="DPCK"/>
    <property type="match status" value="1"/>
</dbReference>